<dbReference type="Proteomes" id="UP000477311">
    <property type="component" value="Unassembled WGS sequence"/>
</dbReference>
<keyword evidence="6" id="KW-1185">Reference proteome</keyword>
<evidence type="ECO:0000256" key="2">
    <source>
        <dbReference type="PROSITE-ProRule" id="PRU00335"/>
    </source>
</evidence>
<dbReference type="PANTHER" id="PTHR30055:SF235">
    <property type="entry name" value="TRANSCRIPTIONAL REGULATORY PROTEIN"/>
    <property type="match status" value="1"/>
</dbReference>
<accession>A0A6M1RRC0</accession>
<dbReference type="Pfam" id="PF17939">
    <property type="entry name" value="TetR_C_30"/>
    <property type="match status" value="1"/>
</dbReference>
<reference evidence="5 6" key="1">
    <citation type="submission" date="2020-02" db="EMBL/GenBank/DDBJ databases">
        <title>Draft genome sequence of Limisphaera ngatamarikiensis NGM72.4T, a thermophilic Verrucomicrobia grouped in subdivision 3.</title>
        <authorList>
            <person name="Carere C.R."/>
            <person name="Steen J."/>
            <person name="Hugenholtz P."/>
            <person name="Stott M.B."/>
        </authorList>
    </citation>
    <scope>NUCLEOTIDE SEQUENCE [LARGE SCALE GENOMIC DNA]</scope>
    <source>
        <strain evidence="5 6">NGM72.4</strain>
    </source>
</reference>
<dbReference type="PROSITE" id="PS50977">
    <property type="entry name" value="HTH_TETR_2"/>
    <property type="match status" value="1"/>
</dbReference>
<dbReference type="InterPro" id="IPR001647">
    <property type="entry name" value="HTH_TetR"/>
</dbReference>
<gene>
    <name evidence="5" type="ORF">G4L39_12430</name>
</gene>
<dbReference type="SUPFAM" id="SSF46689">
    <property type="entry name" value="Homeodomain-like"/>
    <property type="match status" value="1"/>
</dbReference>
<evidence type="ECO:0000256" key="1">
    <source>
        <dbReference type="ARBA" id="ARBA00023125"/>
    </source>
</evidence>
<dbReference type="InterPro" id="IPR009057">
    <property type="entry name" value="Homeodomain-like_sf"/>
</dbReference>
<sequence length="233" mass="25944">MPRTDTAQTRQRILDAAERTFAEQGFEPASIRTIAARARVTLPVLYYHFESKTGLIRAVLLRRLEPLRQTHQSTLAQLAANYPPPQTPPLRLILESMIRPALDLATTDARKGSIVMRLLGRVLTEPAAPLQDIFQNVFADVRQGFLDLLGRCLPHLSKTALYWRHEFIWGALALLLCNPGRTLQKTEGLCNPLDTESLLPHFLSFCIAGLEAPPPATTGARPDPNPERLSSKP</sequence>
<dbReference type="InterPro" id="IPR023772">
    <property type="entry name" value="DNA-bd_HTH_TetR-type_CS"/>
</dbReference>
<comment type="caution">
    <text evidence="5">The sequence shown here is derived from an EMBL/GenBank/DDBJ whole genome shotgun (WGS) entry which is preliminary data.</text>
</comment>
<dbReference type="AlphaFoldDB" id="A0A6M1RRC0"/>
<dbReference type="SUPFAM" id="SSF48498">
    <property type="entry name" value="Tetracyclin repressor-like, C-terminal domain"/>
    <property type="match status" value="1"/>
</dbReference>
<dbReference type="InterPro" id="IPR036271">
    <property type="entry name" value="Tet_transcr_reg_TetR-rel_C_sf"/>
</dbReference>
<dbReference type="RefSeq" id="WP_165108532.1">
    <property type="nucleotide sequence ID" value="NZ_JAAKYA010000082.1"/>
</dbReference>
<keyword evidence="1 2" id="KW-0238">DNA-binding</keyword>
<dbReference type="Gene3D" id="1.10.357.10">
    <property type="entry name" value="Tetracycline Repressor, domain 2"/>
    <property type="match status" value="1"/>
</dbReference>
<organism evidence="5 6">
    <name type="scientific">Limisphaera ngatamarikiensis</name>
    <dbReference type="NCBI Taxonomy" id="1324935"/>
    <lineage>
        <taxon>Bacteria</taxon>
        <taxon>Pseudomonadati</taxon>
        <taxon>Verrucomicrobiota</taxon>
        <taxon>Verrucomicrobiia</taxon>
        <taxon>Limisphaerales</taxon>
        <taxon>Limisphaeraceae</taxon>
        <taxon>Limisphaera</taxon>
    </lineage>
</organism>
<feature type="region of interest" description="Disordered" evidence="3">
    <location>
        <begin position="214"/>
        <end position="233"/>
    </location>
</feature>
<evidence type="ECO:0000313" key="5">
    <source>
        <dbReference type="EMBL" id="NGO40193.1"/>
    </source>
</evidence>
<dbReference type="EMBL" id="JAAKYA010000082">
    <property type="protein sequence ID" value="NGO40193.1"/>
    <property type="molecule type" value="Genomic_DNA"/>
</dbReference>
<dbReference type="PROSITE" id="PS01081">
    <property type="entry name" value="HTH_TETR_1"/>
    <property type="match status" value="1"/>
</dbReference>
<protein>
    <submittedName>
        <fullName evidence="5">TetR/AcrR family transcriptional regulator</fullName>
    </submittedName>
</protein>
<feature type="compositionally biased region" description="Basic and acidic residues" evidence="3">
    <location>
        <begin position="224"/>
        <end position="233"/>
    </location>
</feature>
<proteinExistence type="predicted"/>
<feature type="domain" description="HTH tetR-type" evidence="4">
    <location>
        <begin position="7"/>
        <end position="67"/>
    </location>
</feature>
<evidence type="ECO:0000313" key="6">
    <source>
        <dbReference type="Proteomes" id="UP000477311"/>
    </source>
</evidence>
<dbReference type="Pfam" id="PF00440">
    <property type="entry name" value="TetR_N"/>
    <property type="match status" value="1"/>
</dbReference>
<dbReference type="PRINTS" id="PR00455">
    <property type="entry name" value="HTHTETR"/>
</dbReference>
<dbReference type="InterPro" id="IPR041586">
    <property type="entry name" value="PsrA_TetR_C"/>
</dbReference>
<evidence type="ECO:0000256" key="3">
    <source>
        <dbReference type="SAM" id="MobiDB-lite"/>
    </source>
</evidence>
<name>A0A6M1RRC0_9BACT</name>
<dbReference type="GO" id="GO:0003700">
    <property type="term" value="F:DNA-binding transcription factor activity"/>
    <property type="evidence" value="ECO:0007669"/>
    <property type="project" value="TreeGrafter"/>
</dbReference>
<dbReference type="GO" id="GO:0000976">
    <property type="term" value="F:transcription cis-regulatory region binding"/>
    <property type="evidence" value="ECO:0007669"/>
    <property type="project" value="TreeGrafter"/>
</dbReference>
<evidence type="ECO:0000259" key="4">
    <source>
        <dbReference type="PROSITE" id="PS50977"/>
    </source>
</evidence>
<dbReference type="PANTHER" id="PTHR30055">
    <property type="entry name" value="HTH-TYPE TRANSCRIPTIONAL REGULATOR RUTR"/>
    <property type="match status" value="1"/>
</dbReference>
<feature type="DNA-binding region" description="H-T-H motif" evidence="2">
    <location>
        <begin position="30"/>
        <end position="49"/>
    </location>
</feature>
<dbReference type="InterPro" id="IPR050109">
    <property type="entry name" value="HTH-type_TetR-like_transc_reg"/>
</dbReference>